<feature type="domain" description="DUF1468" evidence="2">
    <location>
        <begin position="9"/>
        <end position="147"/>
    </location>
</feature>
<dbReference type="HOGENOM" id="CLU_116269_1_0_0"/>
<dbReference type="STRING" id="717231.Flexsi_0877"/>
<evidence type="ECO:0000313" key="4">
    <source>
        <dbReference type="Proteomes" id="UP000006621"/>
    </source>
</evidence>
<dbReference type="RefSeq" id="WP_013886031.1">
    <property type="nucleotide sequence ID" value="NC_015672.1"/>
</dbReference>
<dbReference type="Proteomes" id="UP000006621">
    <property type="component" value="Chromosome"/>
</dbReference>
<keyword evidence="4" id="KW-1185">Reference proteome</keyword>
<feature type="transmembrane region" description="Helical" evidence="1">
    <location>
        <begin position="44"/>
        <end position="63"/>
    </location>
</feature>
<reference evidence="4" key="2">
    <citation type="submission" date="2011-06" db="EMBL/GenBank/DDBJ databases">
        <title>The complete genome of Flexistipes sinusarabici DSM 4947.</title>
        <authorList>
            <person name="Lucas S."/>
            <person name="Han J."/>
            <person name="Lapidus A."/>
            <person name="Bruce D."/>
            <person name="Goodwin L."/>
            <person name="Pitluck S."/>
            <person name="Peters L."/>
            <person name="Kyrpides N."/>
            <person name="Mavromatis K."/>
            <person name="Ivanova N."/>
            <person name="Mikhailova N."/>
            <person name="Chertkov O."/>
            <person name="Detter J.C."/>
            <person name="Tapia R."/>
            <person name="Han C."/>
            <person name="Land M."/>
            <person name="Hauser L."/>
            <person name="Markowitz V."/>
            <person name="Cheng J.-F."/>
            <person name="Hugenholtz P."/>
            <person name="Woyke T."/>
            <person name="Wu D."/>
            <person name="Spring S."/>
            <person name="Schroeder M."/>
            <person name="Brambilla E."/>
            <person name="Klenk H.-P."/>
            <person name="Eisen J.A."/>
        </authorList>
    </citation>
    <scope>NUCLEOTIDE SEQUENCE [LARGE SCALE GENOMIC DNA]</scope>
    <source>
        <strain evidence="4">DSM 4947 / MAS 10</strain>
    </source>
</reference>
<keyword evidence="1" id="KW-1133">Transmembrane helix</keyword>
<sequence>MLTKEKLGAFAMLLFSIAYGYGTTQIPLSYFARQESFNSKTMPFALSITGIIISVLIIILPSVDPEGKGHFKTAFKGKVWSTTIFLLILMVLYGFVMPFLGFLISSFLFLVTGFYILGERRFFLMIAAAVLLVFILWFFLSAILGMYMAPGELFYMLGVIK</sequence>
<evidence type="ECO:0000313" key="3">
    <source>
        <dbReference type="EMBL" id="AEI14539.1"/>
    </source>
</evidence>
<feature type="transmembrane region" description="Helical" evidence="1">
    <location>
        <begin position="122"/>
        <end position="147"/>
    </location>
</feature>
<keyword evidence="1" id="KW-0472">Membrane</keyword>
<reference evidence="3 4" key="1">
    <citation type="journal article" date="2011" name="Stand. Genomic Sci.">
        <title>Genome sequence of the moderately thermophilic halophile Flexistipes sinusarabici strain (MAS10).</title>
        <authorList>
            <person name="Lapidus A."/>
            <person name="Chertkov O."/>
            <person name="Nolan M."/>
            <person name="Lucas S."/>
            <person name="Hammon N."/>
            <person name="Deshpande S."/>
            <person name="Cheng J.F."/>
            <person name="Tapia R."/>
            <person name="Han C."/>
            <person name="Goodwin L."/>
            <person name="Pitluck S."/>
            <person name="Liolios K."/>
            <person name="Pagani I."/>
            <person name="Ivanova N."/>
            <person name="Huntemann M."/>
            <person name="Mavromatis K."/>
            <person name="Mikhailova N."/>
            <person name="Pati A."/>
            <person name="Chen A."/>
            <person name="Palaniappan K."/>
            <person name="Land M."/>
            <person name="Hauser L."/>
            <person name="Brambilla E.M."/>
            <person name="Rohde M."/>
            <person name="Abt B."/>
            <person name="Spring S."/>
            <person name="Goker M."/>
            <person name="Bristow J."/>
            <person name="Eisen J.A."/>
            <person name="Markowitz V."/>
            <person name="Hugenholtz P."/>
            <person name="Kyrpides N.C."/>
            <person name="Klenk H.P."/>
            <person name="Woyke T."/>
        </authorList>
    </citation>
    <scope>NUCLEOTIDE SEQUENCE [LARGE SCALE GENOMIC DNA]</scope>
    <source>
        <strain evidence="4">DSM 4947 / MAS 10</strain>
    </source>
</reference>
<evidence type="ECO:0000256" key="1">
    <source>
        <dbReference type="SAM" id="Phobius"/>
    </source>
</evidence>
<proteinExistence type="predicted"/>
<dbReference type="AlphaFoldDB" id="F8E4W9"/>
<organism evidence="3 4">
    <name type="scientific">Flexistipes sinusarabici (strain ATCC 49648 / DSM 4947 / MAS 10)</name>
    <dbReference type="NCBI Taxonomy" id="717231"/>
    <lineage>
        <taxon>Bacteria</taxon>
        <taxon>Pseudomonadati</taxon>
        <taxon>Deferribacterota</taxon>
        <taxon>Deferribacteres</taxon>
        <taxon>Deferribacterales</taxon>
        <taxon>Flexistipitaceae</taxon>
        <taxon>Flexistipes</taxon>
    </lineage>
</organism>
<name>F8E4W9_FLESM</name>
<dbReference type="OrthoDB" id="1956824at2"/>
<dbReference type="Pfam" id="PF07331">
    <property type="entry name" value="TctB"/>
    <property type="match status" value="1"/>
</dbReference>
<evidence type="ECO:0000259" key="2">
    <source>
        <dbReference type="Pfam" id="PF07331"/>
    </source>
</evidence>
<protein>
    <submittedName>
        <fullName evidence="3">Tricarboxylate transport protein TctB</fullName>
    </submittedName>
</protein>
<feature type="transmembrane region" description="Helical" evidence="1">
    <location>
        <begin position="84"/>
        <end position="116"/>
    </location>
</feature>
<dbReference type="InterPro" id="IPR009936">
    <property type="entry name" value="DUF1468"/>
</dbReference>
<keyword evidence="1" id="KW-0812">Transmembrane</keyword>
<dbReference type="EMBL" id="CP002858">
    <property type="protein sequence ID" value="AEI14539.1"/>
    <property type="molecule type" value="Genomic_DNA"/>
</dbReference>
<gene>
    <name evidence="3" type="ordered locus">Flexsi_0877</name>
</gene>
<accession>F8E4W9</accession>
<dbReference type="eggNOG" id="ENOG5032MQJ">
    <property type="taxonomic scope" value="Bacteria"/>
</dbReference>
<dbReference type="KEGG" id="fsi:Flexsi_0877"/>